<sequence>MIDIILIIITVMFGTLLFDRNKRSKFIIKEGFNLPYGLANRKKCTTLQTEDGEMASNYTFDLPQGGNITLAESQIFTPSYAGFLNNYQVFGSTGYSPGTPQENKFSVYSLNSNMETYQPIDFDNNIASLYGYKPDGYDTSPKGGIITCTESDGLMGVNRWCGCESLSTTGTTETSTRRLIGGVNPRTLIPPRIVPPITDIDEWGTDNYTIHSATNNYRSDDLFLSGYITLDDCKCKGMCNCKKNWNKPLIKENFNDDVFSEQNTQISGHLGPLTTRVNNRCRGTLLTDCGGENLKEVVADHNFLSPYDVSEQRLTRPQILQNGGISRIPEKSVYTSITNGDDLLFLEQTSKKNTNYTTDYITGDEPSMIYDPRMVGYSDPKRGYIDKLLGQPKFYYDDINAARAPNYITRNKIDIYSFGESTGRLRHPKEMCGDNNQLAVEEFHNSTLQHRADIMQSLMSKRNSEMWQLREFPIYTGGQRMLGGTSKI</sequence>
<dbReference type="RefSeq" id="YP_009010934.1">
    <property type="nucleotide sequence ID" value="NC_023615.1"/>
</dbReference>
<dbReference type="EMBL" id="HF920634">
    <property type="protein sequence ID" value="CCV02017.1"/>
    <property type="molecule type" value="Genomic_DNA"/>
</dbReference>
<name>W8W1G1_9VIRU</name>
<proteinExistence type="predicted"/>
<dbReference type="GeneID" id="18501723"/>
<dbReference type="KEGG" id="vg:18501723"/>
<protein>
    <submittedName>
        <fullName evidence="1">Uncharacterized protein</fullName>
    </submittedName>
</protein>
<evidence type="ECO:0000313" key="2">
    <source>
        <dbReference type="Proteomes" id="UP000141616"/>
    </source>
</evidence>
<reference evidence="1 2" key="1">
    <citation type="submission" date="2013-03" db="EMBL/GenBank/DDBJ databases">
        <title>Genomic and evolutionary features of invertebrate iridoviruse.</title>
        <authorList>
            <person name="Piegu B."/>
            <person name="Guizard S."/>
            <person name="Bideshi D."/>
            <person name="Spears T."/>
            <person name="Federici B."/>
            <person name="Bigot Y."/>
        </authorList>
    </citation>
    <scope>NUCLEOTIDE SEQUENCE [LARGE SCALE GENOMIC DNA]</scope>
    <source>
        <strain evidence="1">IIV22Aberystwyth</strain>
    </source>
</reference>
<evidence type="ECO:0000313" key="1">
    <source>
        <dbReference type="EMBL" id="CCV02017.1"/>
    </source>
</evidence>
<dbReference type="Proteomes" id="UP000141616">
    <property type="component" value="Segment"/>
</dbReference>
<gene>
    <name evidence="1" type="primary">173L</name>
    <name evidence="1" type="ORF">IIV22A_173L</name>
</gene>
<organism evidence="1 2">
    <name type="scientific">Invertebrate iridescent virus 22</name>
    <dbReference type="NCBI Taxonomy" id="345198"/>
    <lineage>
        <taxon>Viruses</taxon>
        <taxon>Varidnaviria</taxon>
        <taxon>Bamfordvirae</taxon>
        <taxon>Nucleocytoviricota</taxon>
        <taxon>Megaviricetes</taxon>
        <taxon>Pimascovirales</taxon>
        <taxon>Pimascovirales incertae sedis</taxon>
        <taxon>Iridoviridae</taxon>
        <taxon>Betairidovirinae</taxon>
        <taxon>Chloriridovirus</taxon>
        <taxon>Chloriridovirus simulium1</taxon>
    </lineage>
</organism>
<accession>W8W1G1</accession>